<sequence length="240" mass="27343">MLIYAHRGNSSIYPENTMSAFRSAVDLGVHGIETDVHLTRDGILVLTHDEEISRVSNAKGMVKDLTYEELLQHDFGLWKGEAFKGEKIPTLSELLDLLEGTEIILNIEIKMGFLLYPGIEEKLLEVVTQRGLLPRILFSSFNHYSLAKLKELNPDAKVAPLYQSGLYKPYDYALTFGADYIHPYYMAMDRTIVEESHRKNVKVNLWTVNDPSQVPYYKDLGVDGLITDHPKELLSKLKEL</sequence>
<dbReference type="RefSeq" id="WP_207599106.1">
    <property type="nucleotide sequence ID" value="NZ_JAFNJU010000004.1"/>
</dbReference>
<dbReference type="SUPFAM" id="SSF51695">
    <property type="entry name" value="PLC-like phosphodiesterases"/>
    <property type="match status" value="1"/>
</dbReference>
<dbReference type="GO" id="GO:0008081">
    <property type="term" value="F:phosphoric diester hydrolase activity"/>
    <property type="evidence" value="ECO:0007669"/>
    <property type="project" value="InterPro"/>
</dbReference>
<gene>
    <name evidence="2" type="ORF">J3A84_05965</name>
</gene>
<proteinExistence type="predicted"/>
<dbReference type="PANTHER" id="PTHR46211">
    <property type="entry name" value="GLYCEROPHOSPHORYL DIESTER PHOSPHODIESTERASE"/>
    <property type="match status" value="1"/>
</dbReference>
<comment type="caution">
    <text evidence="2">The sequence shown here is derived from an EMBL/GenBank/DDBJ whole genome shotgun (WGS) entry which is preliminary data.</text>
</comment>
<protein>
    <submittedName>
        <fullName evidence="2">Glycerophosphodiester phosphodiesterase</fullName>
    </submittedName>
</protein>
<evidence type="ECO:0000313" key="3">
    <source>
        <dbReference type="Proteomes" id="UP000664218"/>
    </source>
</evidence>
<keyword evidence="3" id="KW-1185">Reference proteome</keyword>
<dbReference type="PANTHER" id="PTHR46211:SF1">
    <property type="entry name" value="GLYCEROPHOSPHODIESTER PHOSPHODIESTERASE, CYTOPLASMIC"/>
    <property type="match status" value="1"/>
</dbReference>
<dbReference type="AlphaFoldDB" id="A0A939KIX1"/>
<feature type="domain" description="GP-PDE" evidence="1">
    <location>
        <begin position="1"/>
        <end position="237"/>
    </location>
</feature>
<accession>A0A939KIX1</accession>
<evidence type="ECO:0000259" key="1">
    <source>
        <dbReference type="PROSITE" id="PS51704"/>
    </source>
</evidence>
<evidence type="ECO:0000313" key="2">
    <source>
        <dbReference type="EMBL" id="MBO1264583.1"/>
    </source>
</evidence>
<name>A0A939KIX1_9CLOT</name>
<dbReference type="EMBL" id="JAFNJU010000004">
    <property type="protein sequence ID" value="MBO1264583.1"/>
    <property type="molecule type" value="Genomic_DNA"/>
</dbReference>
<dbReference type="GO" id="GO:0006629">
    <property type="term" value="P:lipid metabolic process"/>
    <property type="evidence" value="ECO:0007669"/>
    <property type="project" value="InterPro"/>
</dbReference>
<dbReference type="Pfam" id="PF03009">
    <property type="entry name" value="GDPD"/>
    <property type="match status" value="1"/>
</dbReference>
<dbReference type="PROSITE" id="PS51704">
    <property type="entry name" value="GP_PDE"/>
    <property type="match status" value="1"/>
</dbReference>
<dbReference type="InterPro" id="IPR017946">
    <property type="entry name" value="PLC-like_Pdiesterase_TIM-brl"/>
</dbReference>
<dbReference type="Gene3D" id="3.20.20.190">
    <property type="entry name" value="Phosphatidylinositol (PI) phosphodiesterase"/>
    <property type="match status" value="1"/>
</dbReference>
<dbReference type="Proteomes" id="UP000664218">
    <property type="component" value="Unassembled WGS sequence"/>
</dbReference>
<dbReference type="InterPro" id="IPR030395">
    <property type="entry name" value="GP_PDE_dom"/>
</dbReference>
<dbReference type="CDD" id="cd08563">
    <property type="entry name" value="GDPD_TtGDE_like"/>
    <property type="match status" value="1"/>
</dbReference>
<reference evidence="2" key="1">
    <citation type="submission" date="2021-03" db="EMBL/GenBank/DDBJ databases">
        <title>Proteiniclasticum marinus sp. nov., isolated from tidal flat sediment.</title>
        <authorList>
            <person name="Namirimu T."/>
            <person name="Yang J.-A."/>
            <person name="Yang S.-H."/>
            <person name="Kim Y.-J."/>
            <person name="Kwon K.K."/>
        </authorList>
    </citation>
    <scope>NUCLEOTIDE SEQUENCE</scope>
    <source>
        <strain evidence="2">SCR006</strain>
    </source>
</reference>
<organism evidence="2 3">
    <name type="scientific">Proteiniclasticum aestuarii</name>
    <dbReference type="NCBI Taxonomy" id="2817862"/>
    <lineage>
        <taxon>Bacteria</taxon>
        <taxon>Bacillati</taxon>
        <taxon>Bacillota</taxon>
        <taxon>Clostridia</taxon>
        <taxon>Eubacteriales</taxon>
        <taxon>Clostridiaceae</taxon>
        <taxon>Proteiniclasticum</taxon>
    </lineage>
</organism>